<dbReference type="SUPFAM" id="SSF51735">
    <property type="entry name" value="NAD(P)-binding Rossmann-fold domains"/>
    <property type="match status" value="1"/>
</dbReference>
<keyword evidence="1" id="KW-0520">NAD</keyword>
<dbReference type="InterPro" id="IPR036291">
    <property type="entry name" value="NAD(P)-bd_dom_sf"/>
</dbReference>
<dbReference type="AlphaFoldDB" id="A0A7V7PP26"/>
<evidence type="ECO:0000313" key="3">
    <source>
        <dbReference type="EMBL" id="KAB0679704.1"/>
    </source>
</evidence>
<evidence type="ECO:0000256" key="1">
    <source>
        <dbReference type="ARBA" id="ARBA00023027"/>
    </source>
</evidence>
<evidence type="ECO:0000259" key="2">
    <source>
        <dbReference type="Pfam" id="PF01370"/>
    </source>
</evidence>
<dbReference type="EMBL" id="VZDO01000009">
    <property type="protein sequence ID" value="KAB0679704.1"/>
    <property type="molecule type" value="Genomic_DNA"/>
</dbReference>
<keyword evidence="4" id="KW-1185">Reference proteome</keyword>
<comment type="caution">
    <text evidence="3">The sequence shown here is derived from an EMBL/GenBank/DDBJ whole genome shotgun (WGS) entry which is preliminary data.</text>
</comment>
<gene>
    <name evidence="3" type="ORF">F6X38_11960</name>
</gene>
<dbReference type="Pfam" id="PF01370">
    <property type="entry name" value="Epimerase"/>
    <property type="match status" value="1"/>
</dbReference>
<feature type="domain" description="NAD-dependent epimerase/dehydratase" evidence="2">
    <location>
        <begin position="4"/>
        <end position="234"/>
    </location>
</feature>
<sequence>MRYYITGTAGFVGFHLARRLLEEGHDVAGFDGLTSYYDVRLKEARHAALAQFPRFAPTIALLEDQAALRRSMAEAKPDIVIHLAAQAGVRYSLENPRSYVESNVVGTFNLLEIVRELRPRHLLLASTSSVYGANPTVPFREIDKADEPLTIYAATKRACELMAHSTAHLYRVPTTAFRFFTVYGPWGRPDMALFKFVRAILADEEIEIYGEGRMSRDFTYVDDLVEGILRLAALPPDEANRVGAGNELDTLSHQGPYRVVNIGGGQPVGLLELVDAVERALGRKARRRMLPMQDGDVPRTFASPDLLEALTGYRPATNLETGIKAFVDWYREAQASLR</sequence>
<name>A0A7V7PP26_9HYPH</name>
<evidence type="ECO:0000313" key="4">
    <source>
        <dbReference type="Proteomes" id="UP000432089"/>
    </source>
</evidence>
<organism evidence="3 4">
    <name type="scientific">Plantimonas leprariae</name>
    <dbReference type="NCBI Taxonomy" id="2615207"/>
    <lineage>
        <taxon>Bacteria</taxon>
        <taxon>Pseudomonadati</taxon>
        <taxon>Pseudomonadota</taxon>
        <taxon>Alphaproteobacteria</taxon>
        <taxon>Hyphomicrobiales</taxon>
        <taxon>Aurantimonadaceae</taxon>
        <taxon>Plantimonas</taxon>
    </lineage>
</organism>
<protein>
    <submittedName>
        <fullName evidence="3">NAD-dependent epimerase/dehydratase family protein</fullName>
    </submittedName>
</protein>
<dbReference type="PRINTS" id="PR01713">
    <property type="entry name" value="NUCEPIMERASE"/>
</dbReference>
<dbReference type="Gene3D" id="3.40.50.720">
    <property type="entry name" value="NAD(P)-binding Rossmann-like Domain"/>
    <property type="match status" value="1"/>
</dbReference>
<reference evidence="3 4" key="1">
    <citation type="submission" date="2019-09" db="EMBL/GenBank/DDBJ databases">
        <title>YIM 132180 draft genome.</title>
        <authorList>
            <person name="Zhang K."/>
        </authorList>
    </citation>
    <scope>NUCLEOTIDE SEQUENCE [LARGE SCALE GENOMIC DNA]</scope>
    <source>
        <strain evidence="3 4">YIM 132180</strain>
    </source>
</reference>
<proteinExistence type="predicted"/>
<dbReference type="InterPro" id="IPR001509">
    <property type="entry name" value="Epimerase_deHydtase"/>
</dbReference>
<accession>A0A7V7PP26</accession>
<dbReference type="PANTHER" id="PTHR43574">
    <property type="entry name" value="EPIMERASE-RELATED"/>
    <property type="match status" value="1"/>
</dbReference>
<dbReference type="RefSeq" id="WP_150970226.1">
    <property type="nucleotide sequence ID" value="NZ_VZDO01000009.1"/>
</dbReference>
<dbReference type="Proteomes" id="UP000432089">
    <property type="component" value="Unassembled WGS sequence"/>
</dbReference>